<feature type="region of interest" description="Disordered" evidence="1">
    <location>
        <begin position="1"/>
        <end position="28"/>
    </location>
</feature>
<name>M5G8H7_DACPD</name>
<evidence type="ECO:0000313" key="3">
    <source>
        <dbReference type="Proteomes" id="UP000030653"/>
    </source>
</evidence>
<keyword evidence="3" id="KW-1185">Reference proteome</keyword>
<feature type="compositionally biased region" description="Polar residues" evidence="1">
    <location>
        <begin position="12"/>
        <end position="24"/>
    </location>
</feature>
<dbReference type="AlphaFoldDB" id="M5G8H7"/>
<evidence type="ECO:0000256" key="1">
    <source>
        <dbReference type="SAM" id="MobiDB-lite"/>
    </source>
</evidence>
<evidence type="ECO:0000313" key="2">
    <source>
        <dbReference type="EMBL" id="EJU00068.1"/>
    </source>
</evidence>
<proteinExistence type="predicted"/>
<accession>M5G8H7</accession>
<organism evidence="2 3">
    <name type="scientific">Dacryopinax primogenitus (strain DJM 731)</name>
    <name type="common">Brown rot fungus</name>
    <dbReference type="NCBI Taxonomy" id="1858805"/>
    <lineage>
        <taxon>Eukaryota</taxon>
        <taxon>Fungi</taxon>
        <taxon>Dikarya</taxon>
        <taxon>Basidiomycota</taxon>
        <taxon>Agaricomycotina</taxon>
        <taxon>Dacrymycetes</taxon>
        <taxon>Dacrymycetales</taxon>
        <taxon>Dacrymycetaceae</taxon>
        <taxon>Dacryopinax</taxon>
    </lineage>
</organism>
<reference evidence="2 3" key="1">
    <citation type="journal article" date="2012" name="Science">
        <title>The Paleozoic origin of enzymatic lignin decomposition reconstructed from 31 fungal genomes.</title>
        <authorList>
            <person name="Floudas D."/>
            <person name="Binder M."/>
            <person name="Riley R."/>
            <person name="Barry K."/>
            <person name="Blanchette R.A."/>
            <person name="Henrissat B."/>
            <person name="Martinez A.T."/>
            <person name="Otillar R."/>
            <person name="Spatafora J.W."/>
            <person name="Yadav J.S."/>
            <person name="Aerts A."/>
            <person name="Benoit I."/>
            <person name="Boyd A."/>
            <person name="Carlson A."/>
            <person name="Copeland A."/>
            <person name="Coutinho P.M."/>
            <person name="de Vries R.P."/>
            <person name="Ferreira P."/>
            <person name="Findley K."/>
            <person name="Foster B."/>
            <person name="Gaskell J."/>
            <person name="Glotzer D."/>
            <person name="Gorecki P."/>
            <person name="Heitman J."/>
            <person name="Hesse C."/>
            <person name="Hori C."/>
            <person name="Igarashi K."/>
            <person name="Jurgens J.A."/>
            <person name="Kallen N."/>
            <person name="Kersten P."/>
            <person name="Kohler A."/>
            <person name="Kuees U."/>
            <person name="Kumar T.K.A."/>
            <person name="Kuo A."/>
            <person name="LaButti K."/>
            <person name="Larrondo L.F."/>
            <person name="Lindquist E."/>
            <person name="Ling A."/>
            <person name="Lombard V."/>
            <person name="Lucas S."/>
            <person name="Lundell T."/>
            <person name="Martin R."/>
            <person name="McLaughlin D.J."/>
            <person name="Morgenstern I."/>
            <person name="Morin E."/>
            <person name="Murat C."/>
            <person name="Nagy L.G."/>
            <person name="Nolan M."/>
            <person name="Ohm R.A."/>
            <person name="Patyshakuliyeva A."/>
            <person name="Rokas A."/>
            <person name="Ruiz-Duenas F.J."/>
            <person name="Sabat G."/>
            <person name="Salamov A."/>
            <person name="Samejima M."/>
            <person name="Schmutz J."/>
            <person name="Slot J.C."/>
            <person name="St John F."/>
            <person name="Stenlid J."/>
            <person name="Sun H."/>
            <person name="Sun S."/>
            <person name="Syed K."/>
            <person name="Tsang A."/>
            <person name="Wiebenga A."/>
            <person name="Young D."/>
            <person name="Pisabarro A."/>
            <person name="Eastwood D.C."/>
            <person name="Martin F."/>
            <person name="Cullen D."/>
            <person name="Grigoriev I.V."/>
            <person name="Hibbett D.S."/>
        </authorList>
    </citation>
    <scope>NUCLEOTIDE SEQUENCE [LARGE SCALE GENOMIC DNA]</scope>
    <source>
        <strain evidence="2 3">DJM-731 SS1</strain>
    </source>
</reference>
<dbReference type="GeneID" id="63692385"/>
<dbReference type="RefSeq" id="XP_040626965.1">
    <property type="nucleotide sequence ID" value="XM_040777323.1"/>
</dbReference>
<dbReference type="Proteomes" id="UP000030653">
    <property type="component" value="Unassembled WGS sequence"/>
</dbReference>
<dbReference type="EMBL" id="JH795868">
    <property type="protein sequence ID" value="EJU00068.1"/>
    <property type="molecule type" value="Genomic_DNA"/>
</dbReference>
<gene>
    <name evidence="2" type="ORF">DACRYDRAFT_95839</name>
</gene>
<dbReference type="HOGENOM" id="CLU_2542533_0_0_1"/>
<sequence>MLEMEHLPWVSQGESKPQQQQNATRPRGEVYNPLILDLDYLSSRVCPRPAYFGHTFLCFWTGNLIENRTPTRRISGPFSHQNN</sequence>
<protein>
    <submittedName>
        <fullName evidence="2">Uncharacterized protein</fullName>
    </submittedName>
</protein>